<keyword evidence="1" id="KW-0812">Transmembrane</keyword>
<reference evidence="2" key="2">
    <citation type="submission" date="2023-01" db="EMBL/GenBank/DDBJ databases">
        <authorList>
            <person name="Sun Q."/>
            <person name="Evtushenko L."/>
        </authorList>
    </citation>
    <scope>NUCLEOTIDE SEQUENCE</scope>
    <source>
        <strain evidence="2">VKM B-2935</strain>
    </source>
</reference>
<feature type="transmembrane region" description="Helical" evidence="1">
    <location>
        <begin position="6"/>
        <end position="27"/>
    </location>
</feature>
<feature type="transmembrane region" description="Helical" evidence="1">
    <location>
        <begin position="62"/>
        <end position="81"/>
    </location>
</feature>
<feature type="transmembrane region" description="Helical" evidence="1">
    <location>
        <begin position="101"/>
        <end position="121"/>
    </location>
</feature>
<dbReference type="RefSeq" id="WP_271195576.1">
    <property type="nucleotide sequence ID" value="NZ_BSFN01000006.1"/>
</dbReference>
<evidence type="ECO:0000313" key="2">
    <source>
        <dbReference type="EMBL" id="GLK89378.1"/>
    </source>
</evidence>
<dbReference type="EMBL" id="BSFN01000006">
    <property type="protein sequence ID" value="GLK89378.1"/>
    <property type="molecule type" value="Genomic_DNA"/>
</dbReference>
<reference evidence="2" key="1">
    <citation type="journal article" date="2014" name="Int. J. Syst. Evol. Microbiol.">
        <title>Complete genome sequence of Corynebacterium casei LMG S-19264T (=DSM 44701T), isolated from a smear-ripened cheese.</title>
        <authorList>
            <consortium name="US DOE Joint Genome Institute (JGI-PGF)"/>
            <person name="Walter F."/>
            <person name="Albersmeier A."/>
            <person name="Kalinowski J."/>
            <person name="Ruckert C."/>
        </authorList>
    </citation>
    <scope>NUCLEOTIDE SEQUENCE</scope>
    <source>
        <strain evidence="2">VKM B-2935</strain>
    </source>
</reference>
<accession>A0A9W6K9E7</accession>
<evidence type="ECO:0000313" key="3">
    <source>
        <dbReference type="Proteomes" id="UP001143328"/>
    </source>
</evidence>
<proteinExistence type="predicted"/>
<evidence type="ECO:0000256" key="1">
    <source>
        <dbReference type="SAM" id="Phobius"/>
    </source>
</evidence>
<name>A0A9W6K9E7_9PSED</name>
<dbReference type="AlphaFoldDB" id="A0A9W6K9E7"/>
<dbReference type="Proteomes" id="UP001143328">
    <property type="component" value="Unassembled WGS sequence"/>
</dbReference>
<sequence length="127" mass="13566">MSTAKYIIGILSGLVVIGQIIWILIALRIGYTKLDVMLSHLKKSSSIIALAPLRHGGVWGKLLLVGGISGVVTFANLYLRFGTVSAEDISNFPAPLKRKLAILQWTVIGLVGAMVILATIIKSGLVK</sequence>
<keyword evidence="3" id="KW-1185">Reference proteome</keyword>
<keyword evidence="1" id="KW-1133">Transmembrane helix</keyword>
<gene>
    <name evidence="2" type="ORF">GCM10017655_24400</name>
</gene>
<organism evidence="2 3">
    <name type="scientific">Pseudomonas turukhanskensis</name>
    <dbReference type="NCBI Taxonomy" id="1806536"/>
    <lineage>
        <taxon>Bacteria</taxon>
        <taxon>Pseudomonadati</taxon>
        <taxon>Pseudomonadota</taxon>
        <taxon>Gammaproteobacteria</taxon>
        <taxon>Pseudomonadales</taxon>
        <taxon>Pseudomonadaceae</taxon>
        <taxon>Pseudomonas</taxon>
    </lineage>
</organism>
<protein>
    <submittedName>
        <fullName evidence="2">Uncharacterized protein</fullName>
    </submittedName>
</protein>
<comment type="caution">
    <text evidence="2">The sequence shown here is derived from an EMBL/GenBank/DDBJ whole genome shotgun (WGS) entry which is preliminary data.</text>
</comment>
<keyword evidence="1" id="KW-0472">Membrane</keyword>